<feature type="transmembrane region" description="Helical" evidence="1">
    <location>
        <begin position="197"/>
        <end position="221"/>
    </location>
</feature>
<feature type="transmembrane region" description="Helical" evidence="1">
    <location>
        <begin position="163"/>
        <end position="185"/>
    </location>
</feature>
<feature type="transmembrane region" description="Helical" evidence="1">
    <location>
        <begin position="354"/>
        <end position="378"/>
    </location>
</feature>
<dbReference type="Proteomes" id="UP001248536">
    <property type="component" value="Unassembled WGS sequence"/>
</dbReference>
<proteinExistence type="predicted"/>
<protein>
    <recommendedName>
        <fullName evidence="4">Glycosyltransferase RgtA/B/C/D-like domain-containing protein</fullName>
    </recommendedName>
</protein>
<feature type="transmembrane region" description="Helical" evidence="1">
    <location>
        <begin position="120"/>
        <end position="143"/>
    </location>
</feature>
<feature type="transmembrane region" description="Helical" evidence="1">
    <location>
        <begin position="258"/>
        <end position="279"/>
    </location>
</feature>
<keyword evidence="3" id="KW-1185">Reference proteome</keyword>
<feature type="transmembrane region" description="Helical" evidence="1">
    <location>
        <begin position="5"/>
        <end position="24"/>
    </location>
</feature>
<comment type="caution">
    <text evidence="2">The sequence shown here is derived from an EMBL/GenBank/DDBJ whole genome shotgun (WGS) entry which is preliminary data.</text>
</comment>
<evidence type="ECO:0000256" key="1">
    <source>
        <dbReference type="SAM" id="Phobius"/>
    </source>
</evidence>
<feature type="transmembrane region" description="Helical" evidence="1">
    <location>
        <begin position="305"/>
        <end position="323"/>
    </location>
</feature>
<keyword evidence="1" id="KW-0812">Transmembrane</keyword>
<organism evidence="2 3">
    <name type="scientific">Haloarcula argentinensis</name>
    <dbReference type="NCBI Taxonomy" id="43776"/>
    <lineage>
        <taxon>Archaea</taxon>
        <taxon>Methanobacteriati</taxon>
        <taxon>Methanobacteriota</taxon>
        <taxon>Stenosarchaea group</taxon>
        <taxon>Halobacteria</taxon>
        <taxon>Halobacteriales</taxon>
        <taxon>Haloarculaceae</taxon>
        <taxon>Haloarcula</taxon>
    </lineage>
</organism>
<dbReference type="EMBL" id="JAMQCP010000002">
    <property type="protein sequence ID" value="MDS0253967.1"/>
    <property type="molecule type" value="Genomic_DNA"/>
</dbReference>
<evidence type="ECO:0000313" key="2">
    <source>
        <dbReference type="EMBL" id="MDS0253967.1"/>
    </source>
</evidence>
<feature type="transmembrane region" description="Helical" evidence="1">
    <location>
        <begin position="92"/>
        <end position="113"/>
    </location>
</feature>
<reference evidence="2 3" key="1">
    <citation type="submission" date="2022-06" db="EMBL/GenBank/DDBJ databases">
        <title>Haloarcula sp. a new haloarchaeum isolate from saline soil.</title>
        <authorList>
            <person name="Strakova D."/>
            <person name="Galisteo C."/>
            <person name="Sanchez-Porro C."/>
            <person name="Ventosa A."/>
        </authorList>
    </citation>
    <scope>NUCLEOTIDE SEQUENCE [LARGE SCALE GENOMIC DNA]</scope>
    <source>
        <strain evidence="2 3">JCM 15760</strain>
    </source>
</reference>
<feature type="transmembrane region" description="Helical" evidence="1">
    <location>
        <begin position="385"/>
        <end position="404"/>
    </location>
</feature>
<name>A0ABU2F096_HALAR</name>
<evidence type="ECO:0000313" key="3">
    <source>
        <dbReference type="Proteomes" id="UP001248536"/>
    </source>
</evidence>
<feature type="transmembrane region" description="Helical" evidence="1">
    <location>
        <begin position="30"/>
        <end position="49"/>
    </location>
</feature>
<gene>
    <name evidence="2" type="ORF">NC662_09635</name>
</gene>
<feature type="transmembrane region" description="Helical" evidence="1">
    <location>
        <begin position="227"/>
        <end position="246"/>
    </location>
</feature>
<evidence type="ECO:0008006" key="4">
    <source>
        <dbReference type="Google" id="ProtNLM"/>
    </source>
</evidence>
<feature type="transmembrane region" description="Helical" evidence="1">
    <location>
        <begin position="54"/>
        <end position="72"/>
    </location>
</feature>
<dbReference type="RefSeq" id="WP_049944132.1">
    <property type="nucleotide sequence ID" value="NZ_BAABDY010000004.1"/>
</dbReference>
<keyword evidence="1" id="KW-0472">Membrane</keyword>
<sequence>MRHSALMAVGAGVATGVVMILATWGLTAVLTLISLVLSLLILFGGAALLCRSRVWFGILIVSILVRLPYTVLRPVHDDSSIYVGRALDLLEGQVVISGHIGVEAIMALFLGLFGQMGGNLASFAASLATVWLAGRTATVLFNSRRAGQAAGFVLAVTPLHINFSWWAYTEPIAVCFFTLSLYFLVSRRYAAGAAIGVIVLFMRLEYLFLILAPLAGLYAFSENRFRHVFVLGPLLGLVGTILFYQLPSGNSPIIAIRTLVSMPSLFSTGFFVGLSQAPVEHTVRNLQFYTPHFLHWGVPYFESPLVNPILPVLFIIGVIALLPRVRYARLLPLTSAIVIAAAFVHRELTVGKGLIGPSTGLIAGLYTGVFIALVVLVVQSSDRRLFPLFATIPYLCLLAILYLAPRYLLPMAVVGSLYAGYGLKTILDMVVISGGDTESGTTAKSQSVTSST</sequence>
<feature type="transmembrane region" description="Helical" evidence="1">
    <location>
        <begin position="330"/>
        <end position="348"/>
    </location>
</feature>
<keyword evidence="1" id="KW-1133">Transmembrane helix</keyword>
<accession>A0ABU2F096</accession>